<feature type="non-terminal residue" evidence="1">
    <location>
        <position position="1"/>
    </location>
</feature>
<gene>
    <name evidence="1" type="ORF">Tci_515332</name>
</gene>
<comment type="caution">
    <text evidence="1">The sequence shown here is derived from an EMBL/GenBank/DDBJ whole genome shotgun (WGS) entry which is preliminary data.</text>
</comment>
<dbReference type="AlphaFoldDB" id="A0A699IDC8"/>
<evidence type="ECO:0000313" key="1">
    <source>
        <dbReference type="EMBL" id="GEZ43359.1"/>
    </source>
</evidence>
<reference evidence="1" key="1">
    <citation type="journal article" date="2019" name="Sci. Rep.">
        <title>Draft genome of Tanacetum cinerariifolium, the natural source of mosquito coil.</title>
        <authorList>
            <person name="Yamashiro T."/>
            <person name="Shiraishi A."/>
            <person name="Satake H."/>
            <person name="Nakayama K."/>
        </authorList>
    </citation>
    <scope>NUCLEOTIDE SEQUENCE</scope>
</reference>
<dbReference type="EMBL" id="BKCJ010278367">
    <property type="protein sequence ID" value="GEZ43359.1"/>
    <property type="molecule type" value="Genomic_DNA"/>
</dbReference>
<proteinExistence type="predicted"/>
<accession>A0A699IDC8</accession>
<sequence>KKKKIKEEQAANARNWKIPACYDENDDDSAIAIALNELVNSLSMGDKYPNTIPATKSDEFIKSSVEDLVSIPSEPGGESECDVPAREEFTTFLNILFDVDYKFDSSDDQSFSEEDTPEKFFLNTLFEEEIIHMKIDPHHYNVESDIIESLPTHDSSLIISSKIDSLFDEFAGELALLKSIPSGIDETDCDPEEGIRLIEKFLYDNSSPHPLEEFISANSDAEIESFSPSPIPVEDIDSLMEEIDLSFTPDYPMPPSVEDDDYNSGRDILIVKDLPSNDTLSLPKIKSFHFDIPLCSRPPAKPGILNIKMMGDIFDQKVPMHKIMITLASNQEKSPDLLSHQGLQALQPSATYPMMIYEKNTPILDVFLFYFYPP</sequence>
<protein>
    <recommendedName>
        <fullName evidence="2">Reverse transcriptase domain-containing protein</fullName>
    </recommendedName>
</protein>
<evidence type="ECO:0008006" key="2">
    <source>
        <dbReference type="Google" id="ProtNLM"/>
    </source>
</evidence>
<name>A0A699IDC8_TANCI</name>
<organism evidence="1">
    <name type="scientific">Tanacetum cinerariifolium</name>
    <name type="common">Dalmatian daisy</name>
    <name type="synonym">Chrysanthemum cinerariifolium</name>
    <dbReference type="NCBI Taxonomy" id="118510"/>
    <lineage>
        <taxon>Eukaryota</taxon>
        <taxon>Viridiplantae</taxon>
        <taxon>Streptophyta</taxon>
        <taxon>Embryophyta</taxon>
        <taxon>Tracheophyta</taxon>
        <taxon>Spermatophyta</taxon>
        <taxon>Magnoliopsida</taxon>
        <taxon>eudicotyledons</taxon>
        <taxon>Gunneridae</taxon>
        <taxon>Pentapetalae</taxon>
        <taxon>asterids</taxon>
        <taxon>campanulids</taxon>
        <taxon>Asterales</taxon>
        <taxon>Asteraceae</taxon>
        <taxon>Asteroideae</taxon>
        <taxon>Anthemideae</taxon>
        <taxon>Anthemidinae</taxon>
        <taxon>Tanacetum</taxon>
    </lineage>
</organism>